<comment type="similarity">
    <text evidence="6">Belongs to the class I-like SAM-binding methyltransferase superfamily. RNA methyltransferase RlmE family. RlmM subfamily.</text>
</comment>
<dbReference type="Pfam" id="PF01728">
    <property type="entry name" value="FtsJ"/>
    <property type="match status" value="1"/>
</dbReference>
<dbReference type="EC" id="2.1.1.186" evidence="6"/>
<protein>
    <recommendedName>
        <fullName evidence="6">Ribosomal RNA large subunit methyltransferase M</fullName>
        <ecNumber evidence="6">2.1.1.186</ecNumber>
    </recommendedName>
    <alternativeName>
        <fullName evidence="6">23S rRNA (cytidine2498-2'-O)-methyltransferase</fullName>
    </alternativeName>
    <alternativeName>
        <fullName evidence="6">23S rRNA 2'-O-ribose methyltransferase RlmM</fullName>
    </alternativeName>
</protein>
<dbReference type="Proteomes" id="UP001163726">
    <property type="component" value="Chromosome"/>
</dbReference>
<evidence type="ECO:0000313" key="11">
    <source>
        <dbReference type="Proteomes" id="UP001163726"/>
    </source>
</evidence>
<dbReference type="GO" id="GO:0032259">
    <property type="term" value="P:methylation"/>
    <property type="evidence" value="ECO:0007669"/>
    <property type="project" value="UniProtKB-KW"/>
</dbReference>
<feature type="domain" description="Ribosomal RNA methyltransferase FtsJ" evidence="7">
    <location>
        <begin position="187"/>
        <end position="281"/>
    </location>
</feature>
<evidence type="ECO:0000313" key="10">
    <source>
        <dbReference type="EMBL" id="WAJ71467.1"/>
    </source>
</evidence>
<comment type="subunit">
    <text evidence="6">Monomer.</text>
</comment>
<feature type="binding site" evidence="6">
    <location>
        <position position="189"/>
    </location>
    <ligand>
        <name>S-adenosyl-L-methionine</name>
        <dbReference type="ChEBI" id="CHEBI:59789"/>
    </ligand>
</feature>
<sequence length="356" mass="41232">MNQYILYCRSGFERDCAAEIQQRAAEAGLYGFCRTKENQAYVEFELTQEVSVCLFNKVKLDDLIFTRQWFKVIAKLDELNEQDRISPIIESLCYQNGEKKNYQFSDIRMEYPDTNQGKEIAGFAKKFTVPLRQALKKRKLLDSESKYQLHLFMFDSCNLIIGSSLVSNSSDLLLGIRRLRFPSEAPSRSTLKLEEGFHHFIPKHEWETRLTSGLRAVDLGAAPGGWTYQLVKKGMMVTAIDNGPMADSLMETGQVKHYMEDGFKYSPKKKNVHWLVCDMVEKPARVASLMAKWIINGWCQEAMFNLKLPMKQRFQNVAEVMSSLETQFYQAGVQYEFKAKHLYHDREEITCLLRAL</sequence>
<comment type="catalytic activity">
    <reaction evidence="6">
        <text>cytidine(2498) in 23S rRNA + S-adenosyl-L-methionine = 2'-O-methylcytidine(2498) in 23S rRNA + S-adenosyl-L-homocysteine + H(+)</text>
        <dbReference type="Rhea" id="RHEA:42788"/>
        <dbReference type="Rhea" id="RHEA-COMP:10244"/>
        <dbReference type="Rhea" id="RHEA-COMP:10245"/>
        <dbReference type="ChEBI" id="CHEBI:15378"/>
        <dbReference type="ChEBI" id="CHEBI:57856"/>
        <dbReference type="ChEBI" id="CHEBI:59789"/>
        <dbReference type="ChEBI" id="CHEBI:74495"/>
        <dbReference type="ChEBI" id="CHEBI:82748"/>
        <dbReference type="EC" id="2.1.1.186"/>
    </reaction>
</comment>
<dbReference type="Gene3D" id="3.40.50.150">
    <property type="entry name" value="Vaccinia Virus protein VP39"/>
    <property type="match status" value="1"/>
</dbReference>
<evidence type="ECO:0000256" key="1">
    <source>
        <dbReference type="ARBA" id="ARBA00022490"/>
    </source>
</evidence>
<dbReference type="PANTHER" id="PTHR37524">
    <property type="entry name" value="RIBOSOMAL RNA LARGE SUBUNIT METHYLTRANSFERASE M"/>
    <property type="match status" value="1"/>
</dbReference>
<feature type="binding site" evidence="6">
    <location>
        <begin position="222"/>
        <end position="225"/>
    </location>
    <ligand>
        <name>S-adenosyl-L-methionine</name>
        <dbReference type="ChEBI" id="CHEBI:59789"/>
    </ligand>
</feature>
<evidence type="ECO:0000259" key="8">
    <source>
        <dbReference type="Pfam" id="PF18125"/>
    </source>
</evidence>
<keyword evidence="11" id="KW-1185">Reference proteome</keyword>
<feature type="binding site" evidence="6">
    <location>
        <position position="241"/>
    </location>
    <ligand>
        <name>S-adenosyl-L-methionine</name>
        <dbReference type="ChEBI" id="CHEBI:59789"/>
    </ligand>
</feature>
<dbReference type="PANTHER" id="PTHR37524:SF2">
    <property type="entry name" value="RIBOSOMAL RNA METHYLTRANSFERASE FTSJ DOMAIN-CONTAINING PROTEIN"/>
    <property type="match status" value="1"/>
</dbReference>
<dbReference type="InterPro" id="IPR002877">
    <property type="entry name" value="RNA_MeTrfase_FtsJ_dom"/>
</dbReference>
<evidence type="ECO:0000256" key="4">
    <source>
        <dbReference type="ARBA" id="ARBA00022679"/>
    </source>
</evidence>
<dbReference type="PIRSF" id="PIRSF028774">
    <property type="entry name" value="UCP028774"/>
    <property type="match status" value="1"/>
</dbReference>
<evidence type="ECO:0000259" key="9">
    <source>
        <dbReference type="Pfam" id="PF21239"/>
    </source>
</evidence>
<feature type="active site" description="Proton acceptor" evidence="6">
    <location>
        <position position="307"/>
    </location>
</feature>
<dbReference type="RefSeq" id="WP_268075974.1">
    <property type="nucleotide sequence ID" value="NZ_CP109965.1"/>
</dbReference>
<keyword evidence="1 6" id="KW-0963">Cytoplasm</keyword>
<dbReference type="GO" id="GO:0008168">
    <property type="term" value="F:methyltransferase activity"/>
    <property type="evidence" value="ECO:0007669"/>
    <property type="project" value="UniProtKB-KW"/>
</dbReference>
<evidence type="ECO:0000259" key="7">
    <source>
        <dbReference type="Pfam" id="PF01728"/>
    </source>
</evidence>
<name>A0ABY7APH0_9ALTE</name>
<proteinExistence type="inferred from homology"/>
<keyword evidence="4 6" id="KW-0808">Transferase</keyword>
<feature type="domain" description="RlmM ferredoxin-like" evidence="8">
    <location>
        <begin position="1"/>
        <end position="70"/>
    </location>
</feature>
<dbReference type="NCBIfam" id="NF008734">
    <property type="entry name" value="PRK11760.1"/>
    <property type="match status" value="1"/>
</dbReference>
<keyword evidence="5 6" id="KW-0949">S-adenosyl-L-methionine</keyword>
<accession>A0ABY7APH0</accession>
<dbReference type="HAMAP" id="MF_01551">
    <property type="entry name" value="23SrRNA_methyltr_M"/>
    <property type="match status" value="1"/>
</dbReference>
<feature type="binding site" evidence="6">
    <location>
        <position position="261"/>
    </location>
    <ligand>
        <name>S-adenosyl-L-methionine</name>
        <dbReference type="ChEBI" id="CHEBI:59789"/>
    </ligand>
</feature>
<feature type="binding site" evidence="6">
    <location>
        <position position="278"/>
    </location>
    <ligand>
        <name>S-adenosyl-L-methionine</name>
        <dbReference type="ChEBI" id="CHEBI:59789"/>
    </ligand>
</feature>
<dbReference type="SUPFAM" id="SSF53335">
    <property type="entry name" value="S-adenosyl-L-methionine-dependent methyltransferases"/>
    <property type="match status" value="1"/>
</dbReference>
<evidence type="ECO:0000256" key="2">
    <source>
        <dbReference type="ARBA" id="ARBA00022552"/>
    </source>
</evidence>
<evidence type="ECO:0000256" key="3">
    <source>
        <dbReference type="ARBA" id="ARBA00022603"/>
    </source>
</evidence>
<dbReference type="EMBL" id="CP109965">
    <property type="protein sequence ID" value="WAJ71467.1"/>
    <property type="molecule type" value="Genomic_DNA"/>
</dbReference>
<comment type="function">
    <text evidence="6">Catalyzes the 2'-O-methylation at nucleotide C2498 in 23S rRNA.</text>
</comment>
<comment type="subcellular location">
    <subcellularLocation>
        <location evidence="6">Cytoplasm</location>
    </subcellularLocation>
</comment>
<keyword evidence="2 6" id="KW-0698">rRNA processing</keyword>
<dbReference type="InterPro" id="IPR029063">
    <property type="entry name" value="SAM-dependent_MTases_sf"/>
</dbReference>
<dbReference type="InterPro" id="IPR048646">
    <property type="entry name" value="RlmM_THUMP-like"/>
</dbReference>
<reference evidence="10" key="1">
    <citation type="submission" date="2022-10" db="EMBL/GenBank/DDBJ databases">
        <title>Catenovulum adriacola sp. nov. isolated in the Harbour of Susak.</title>
        <authorList>
            <person name="Schoch T."/>
            <person name="Reich S.J."/>
            <person name="Stoeferle S."/>
            <person name="Flaiz M."/>
            <person name="Kazda M."/>
            <person name="Riedel C.U."/>
            <person name="Duerre P."/>
        </authorList>
    </citation>
    <scope>NUCLEOTIDE SEQUENCE</scope>
    <source>
        <strain evidence="10">TS8</strain>
    </source>
</reference>
<gene>
    <name evidence="6 10" type="primary">rlmM</name>
    <name evidence="10" type="ORF">OLW01_06630</name>
</gene>
<dbReference type="Pfam" id="PF21239">
    <property type="entry name" value="RLMM_N"/>
    <property type="match status" value="1"/>
</dbReference>
<keyword evidence="3 6" id="KW-0489">Methyltransferase</keyword>
<dbReference type="Gene3D" id="3.30.70.2810">
    <property type="match status" value="1"/>
</dbReference>
<dbReference type="Pfam" id="PF18125">
    <property type="entry name" value="RlmM_FDX"/>
    <property type="match status" value="1"/>
</dbReference>
<evidence type="ECO:0000256" key="5">
    <source>
        <dbReference type="ARBA" id="ARBA00022691"/>
    </source>
</evidence>
<organism evidence="10 11">
    <name type="scientific">Catenovulum adriaticum</name>
    <dbReference type="NCBI Taxonomy" id="2984846"/>
    <lineage>
        <taxon>Bacteria</taxon>
        <taxon>Pseudomonadati</taxon>
        <taxon>Pseudomonadota</taxon>
        <taxon>Gammaproteobacteria</taxon>
        <taxon>Alteromonadales</taxon>
        <taxon>Alteromonadaceae</taxon>
        <taxon>Catenovulum</taxon>
    </lineage>
</organism>
<evidence type="ECO:0000256" key="6">
    <source>
        <dbReference type="HAMAP-Rule" id="MF_01551"/>
    </source>
</evidence>
<dbReference type="InterPro" id="IPR040739">
    <property type="entry name" value="RlmM_FDX"/>
</dbReference>
<dbReference type="Gene3D" id="3.30.2300.20">
    <property type="match status" value="1"/>
</dbReference>
<feature type="domain" description="Ribosomal RNA large subunit methyltransferase M THUMP-like" evidence="9">
    <location>
        <begin position="83"/>
        <end position="164"/>
    </location>
</feature>
<dbReference type="InterPro" id="IPR011224">
    <property type="entry name" value="rRNA_MeTrfase_M"/>
</dbReference>